<dbReference type="InterPro" id="IPR058163">
    <property type="entry name" value="LysR-type_TF_proteobact-type"/>
</dbReference>
<gene>
    <name evidence="6" type="ORF">ACFOW3_11665</name>
</gene>
<dbReference type="CDD" id="cd08432">
    <property type="entry name" value="PBP2_GcdR_TrpI_HvrB_AmpR_like"/>
    <property type="match status" value="1"/>
</dbReference>
<name>A0ABV8D9Y9_9BURK</name>
<evidence type="ECO:0000256" key="1">
    <source>
        <dbReference type="ARBA" id="ARBA00009437"/>
    </source>
</evidence>
<dbReference type="InterPro" id="IPR036390">
    <property type="entry name" value="WH_DNA-bd_sf"/>
</dbReference>
<accession>A0ABV8D9Y9</accession>
<reference evidence="7" key="1">
    <citation type="journal article" date="2019" name="Int. J. Syst. Evol. Microbiol.">
        <title>The Global Catalogue of Microorganisms (GCM) 10K type strain sequencing project: providing services to taxonomists for standard genome sequencing and annotation.</title>
        <authorList>
            <consortium name="The Broad Institute Genomics Platform"/>
            <consortium name="The Broad Institute Genome Sequencing Center for Infectious Disease"/>
            <person name="Wu L."/>
            <person name="Ma J."/>
        </authorList>
    </citation>
    <scope>NUCLEOTIDE SEQUENCE [LARGE SCALE GENOMIC DNA]</scope>
    <source>
        <strain evidence="7">CCUG 2113</strain>
    </source>
</reference>
<evidence type="ECO:0000256" key="4">
    <source>
        <dbReference type="ARBA" id="ARBA00023163"/>
    </source>
</evidence>
<dbReference type="SUPFAM" id="SSF53850">
    <property type="entry name" value="Periplasmic binding protein-like II"/>
    <property type="match status" value="1"/>
</dbReference>
<keyword evidence="4" id="KW-0804">Transcription</keyword>
<organism evidence="6 7">
    <name type="scientific">Acidovorax facilis</name>
    <dbReference type="NCBI Taxonomy" id="12917"/>
    <lineage>
        <taxon>Bacteria</taxon>
        <taxon>Pseudomonadati</taxon>
        <taxon>Pseudomonadota</taxon>
        <taxon>Betaproteobacteria</taxon>
        <taxon>Burkholderiales</taxon>
        <taxon>Comamonadaceae</taxon>
        <taxon>Acidovorax</taxon>
    </lineage>
</organism>
<dbReference type="Pfam" id="PF00126">
    <property type="entry name" value="HTH_1"/>
    <property type="match status" value="1"/>
</dbReference>
<dbReference type="Gene3D" id="1.10.10.10">
    <property type="entry name" value="Winged helix-like DNA-binding domain superfamily/Winged helix DNA-binding domain"/>
    <property type="match status" value="1"/>
</dbReference>
<dbReference type="InterPro" id="IPR036388">
    <property type="entry name" value="WH-like_DNA-bd_sf"/>
</dbReference>
<comment type="caution">
    <text evidence="6">The sequence shown here is derived from an EMBL/GenBank/DDBJ whole genome shotgun (WGS) entry which is preliminary data.</text>
</comment>
<evidence type="ECO:0000313" key="7">
    <source>
        <dbReference type="Proteomes" id="UP001595693"/>
    </source>
</evidence>
<keyword evidence="3" id="KW-0238">DNA-binding</keyword>
<evidence type="ECO:0000313" key="6">
    <source>
        <dbReference type="EMBL" id="MFC3935279.1"/>
    </source>
</evidence>
<protein>
    <submittedName>
        <fullName evidence="6">LysR substrate-binding domain-containing protein</fullName>
    </submittedName>
</protein>
<dbReference type="Gene3D" id="3.40.190.10">
    <property type="entry name" value="Periplasmic binding protein-like II"/>
    <property type="match status" value="2"/>
</dbReference>
<dbReference type="RefSeq" id="WP_055398055.1">
    <property type="nucleotide sequence ID" value="NZ_JAMXAX010000017.1"/>
</dbReference>
<dbReference type="InterPro" id="IPR000847">
    <property type="entry name" value="LysR_HTH_N"/>
</dbReference>
<dbReference type="Pfam" id="PF03466">
    <property type="entry name" value="LysR_substrate"/>
    <property type="match status" value="1"/>
</dbReference>
<dbReference type="PRINTS" id="PR00039">
    <property type="entry name" value="HTHLYSR"/>
</dbReference>
<proteinExistence type="inferred from homology"/>
<keyword evidence="2" id="KW-0805">Transcription regulation</keyword>
<dbReference type="SUPFAM" id="SSF46785">
    <property type="entry name" value="Winged helix' DNA-binding domain"/>
    <property type="match status" value="1"/>
</dbReference>
<dbReference type="Proteomes" id="UP001595693">
    <property type="component" value="Unassembled WGS sequence"/>
</dbReference>
<evidence type="ECO:0000259" key="5">
    <source>
        <dbReference type="PROSITE" id="PS50931"/>
    </source>
</evidence>
<dbReference type="PANTHER" id="PTHR30537:SF74">
    <property type="entry name" value="HTH-TYPE TRANSCRIPTIONAL REGULATOR TRPI"/>
    <property type="match status" value="1"/>
</dbReference>
<dbReference type="PANTHER" id="PTHR30537">
    <property type="entry name" value="HTH-TYPE TRANSCRIPTIONAL REGULATOR"/>
    <property type="match status" value="1"/>
</dbReference>
<evidence type="ECO:0000256" key="3">
    <source>
        <dbReference type="ARBA" id="ARBA00023125"/>
    </source>
</evidence>
<dbReference type="PROSITE" id="PS50931">
    <property type="entry name" value="HTH_LYSR"/>
    <property type="match status" value="1"/>
</dbReference>
<dbReference type="EMBL" id="JBHSAJ010000029">
    <property type="protein sequence ID" value="MFC3935279.1"/>
    <property type="molecule type" value="Genomic_DNA"/>
</dbReference>
<comment type="similarity">
    <text evidence="1">Belongs to the LysR transcriptional regulatory family.</text>
</comment>
<dbReference type="InterPro" id="IPR005119">
    <property type="entry name" value="LysR_subst-bd"/>
</dbReference>
<keyword evidence="7" id="KW-1185">Reference proteome</keyword>
<evidence type="ECO:0000256" key="2">
    <source>
        <dbReference type="ARBA" id="ARBA00023015"/>
    </source>
</evidence>
<sequence length="314" mass="34421">MQFKSPSLPELHAFLAVCQLGSFRQAAGVLFVTQAAVSRAVQRLEQRLECTLLDRSGPRVLPTARGREFQQLVEAHVAGLETAVSRFGVRASKRRLRVSVVPTLATRWLVPRLGQFHTLHPDIEIELRPFHHDESFTRDDVDLWVNVKRPGRTWPRGIRARYLAGREIVPACTPALAAKLRQPRDLLKATLLQHINFPGNWALWLQKAAGIDVAPVLGPGFDLGNNLIVAACAGMGVTVIQPMLIEAELASGQLVLPFSPAVNTDRGYYLCSRAALAENEAVAQFTRWLLGEAQASGGRAGFSARGSAARKEMA</sequence>
<feature type="domain" description="HTH lysR-type" evidence="5">
    <location>
        <begin position="6"/>
        <end position="63"/>
    </location>
</feature>